<evidence type="ECO:0008006" key="4">
    <source>
        <dbReference type="Google" id="ProtNLM"/>
    </source>
</evidence>
<protein>
    <recommendedName>
        <fullName evidence="4">SpoVT-AbrB domain-containing protein</fullName>
    </recommendedName>
</protein>
<dbReference type="EMBL" id="JXTP01000053">
    <property type="protein sequence ID" value="KIU27139.1"/>
    <property type="molecule type" value="Genomic_DNA"/>
</dbReference>
<dbReference type="AlphaFoldDB" id="A0A0D1KRP7"/>
<sequence length="92" mass="10267">MNAFTKVSASGDLPLPRETRDRLGWHPGVALEIIEAGDSVTYRVRRDDRKLEPAEAVRLFEALRQHDGPPVALDQMKDDARRIASGEDTIAQ</sequence>
<organism evidence="2 3">
    <name type="scientific">Sphingomonas melonis</name>
    <dbReference type="NCBI Taxonomy" id="152682"/>
    <lineage>
        <taxon>Bacteria</taxon>
        <taxon>Pseudomonadati</taxon>
        <taxon>Pseudomonadota</taxon>
        <taxon>Alphaproteobacteria</taxon>
        <taxon>Sphingomonadales</taxon>
        <taxon>Sphingomonadaceae</taxon>
        <taxon>Sphingomonas</taxon>
    </lineage>
</organism>
<comment type="caution">
    <text evidence="2">The sequence shown here is derived from an EMBL/GenBank/DDBJ whole genome shotgun (WGS) entry which is preliminary data.</text>
</comment>
<reference evidence="2 3" key="1">
    <citation type="submission" date="2015-01" db="EMBL/GenBank/DDBJ databases">
        <title>Genome of Sphingomonas taxi strain 30a.</title>
        <authorList>
            <person name="Eevers N."/>
            <person name="Van Hamme J."/>
            <person name="Bottos E."/>
            <person name="Weyens N."/>
            <person name="Vangronsveld J."/>
        </authorList>
    </citation>
    <scope>NUCLEOTIDE SEQUENCE [LARGE SCALE GENOMIC DNA]</scope>
    <source>
        <strain evidence="2 3">30a</strain>
    </source>
</reference>
<evidence type="ECO:0000256" key="1">
    <source>
        <dbReference type="SAM" id="MobiDB-lite"/>
    </source>
</evidence>
<evidence type="ECO:0000313" key="3">
    <source>
        <dbReference type="Proteomes" id="UP000033203"/>
    </source>
</evidence>
<dbReference type="SUPFAM" id="SSF89447">
    <property type="entry name" value="AbrB/MazE/MraZ-like"/>
    <property type="match status" value="1"/>
</dbReference>
<dbReference type="PATRIC" id="fig|1549858.7.peg.2717"/>
<proteinExistence type="predicted"/>
<evidence type="ECO:0000313" key="2">
    <source>
        <dbReference type="EMBL" id="KIU27139.1"/>
    </source>
</evidence>
<dbReference type="Proteomes" id="UP000033203">
    <property type="component" value="Unassembled WGS sequence"/>
</dbReference>
<dbReference type="InterPro" id="IPR037914">
    <property type="entry name" value="SpoVT-AbrB_sf"/>
</dbReference>
<name>A0A0D1KRP7_9SPHN</name>
<gene>
    <name evidence="2" type="ORF">SR41_11120</name>
</gene>
<accession>A0A0D1KRP7</accession>
<feature type="region of interest" description="Disordered" evidence="1">
    <location>
        <begin position="1"/>
        <end position="21"/>
    </location>
</feature>